<dbReference type="EMBL" id="LJRC01000236">
    <property type="protein sequence ID" value="KPY32278.1"/>
    <property type="molecule type" value="Genomic_DNA"/>
</dbReference>
<feature type="non-terminal residue" evidence="1">
    <location>
        <position position="1"/>
    </location>
</feature>
<dbReference type="Proteomes" id="UP000050562">
    <property type="component" value="Unassembled WGS sequence"/>
</dbReference>
<gene>
    <name evidence="1" type="ORF">ALO52_04665</name>
</gene>
<evidence type="ECO:0000313" key="2">
    <source>
        <dbReference type="Proteomes" id="UP000050562"/>
    </source>
</evidence>
<comment type="caution">
    <text evidence="1">The sequence shown here is derived from an EMBL/GenBank/DDBJ whole genome shotgun (WGS) entry which is preliminary data.</text>
</comment>
<sequence length="91" mass="10047">RYLPGLEIRTTADGEILHVITAQAGRNYVRVLHWEAGKPDGITNDQVRYSLTDHLGSSTLELDQQGGLISQESYYPFGGTAWWAARSAVEA</sequence>
<evidence type="ECO:0000313" key="1">
    <source>
        <dbReference type="EMBL" id="KPY32278.1"/>
    </source>
</evidence>
<proteinExistence type="predicted"/>
<reference evidence="1 2" key="1">
    <citation type="submission" date="2015-09" db="EMBL/GenBank/DDBJ databases">
        <title>Genome announcement of multiple Pseudomonas syringae strains.</title>
        <authorList>
            <person name="Thakur S."/>
            <person name="Wang P.W."/>
            <person name="Gong Y."/>
            <person name="Weir B.S."/>
            <person name="Guttman D.S."/>
        </authorList>
    </citation>
    <scope>NUCLEOTIDE SEQUENCE [LARGE SCALE GENOMIC DNA]</scope>
    <source>
        <strain evidence="1 2">ICMP3956</strain>
    </source>
</reference>
<evidence type="ECO:0008006" key="3">
    <source>
        <dbReference type="Google" id="ProtNLM"/>
    </source>
</evidence>
<organism evidence="1 2">
    <name type="scientific">Pseudomonas syringae pv. primulae</name>
    <dbReference type="NCBI Taxonomy" id="251707"/>
    <lineage>
        <taxon>Bacteria</taxon>
        <taxon>Pseudomonadati</taxon>
        <taxon>Pseudomonadota</taxon>
        <taxon>Gammaproteobacteria</taxon>
        <taxon>Pseudomonadales</taxon>
        <taxon>Pseudomonadaceae</taxon>
        <taxon>Pseudomonas</taxon>
    </lineage>
</organism>
<dbReference type="AlphaFoldDB" id="A0A0P9YE97"/>
<accession>A0A0P9YE97</accession>
<protein>
    <recommendedName>
        <fullName evidence="3">Insecticidal toxin protein</fullName>
    </recommendedName>
</protein>
<name>A0A0P9YE97_9PSED</name>
<feature type="non-terminal residue" evidence="1">
    <location>
        <position position="91"/>
    </location>
</feature>
<dbReference type="Gene3D" id="2.180.10.10">
    <property type="entry name" value="RHS repeat-associated core"/>
    <property type="match status" value="1"/>
</dbReference>